<dbReference type="EMBL" id="KN838571">
    <property type="protein sequence ID" value="KIK04291.1"/>
    <property type="molecule type" value="Genomic_DNA"/>
</dbReference>
<keyword evidence="4" id="KW-1185">Reference proteome</keyword>
<protein>
    <submittedName>
        <fullName evidence="3">Uncharacterized protein</fullName>
    </submittedName>
</protein>
<dbReference type="AlphaFoldDB" id="A0A0C9XH43"/>
<organism evidence="3 4">
    <name type="scientific">Laccaria amethystina LaAM-08-1</name>
    <dbReference type="NCBI Taxonomy" id="1095629"/>
    <lineage>
        <taxon>Eukaryota</taxon>
        <taxon>Fungi</taxon>
        <taxon>Dikarya</taxon>
        <taxon>Basidiomycota</taxon>
        <taxon>Agaricomycotina</taxon>
        <taxon>Agaricomycetes</taxon>
        <taxon>Agaricomycetidae</taxon>
        <taxon>Agaricales</taxon>
        <taxon>Agaricineae</taxon>
        <taxon>Hydnangiaceae</taxon>
        <taxon>Laccaria</taxon>
    </lineage>
</organism>
<accession>A0A0C9XH43</accession>
<keyword evidence="2" id="KW-0812">Transmembrane</keyword>
<reference evidence="4" key="2">
    <citation type="submission" date="2015-01" db="EMBL/GenBank/DDBJ databases">
        <title>Evolutionary Origins and Diversification of the Mycorrhizal Mutualists.</title>
        <authorList>
            <consortium name="DOE Joint Genome Institute"/>
            <consortium name="Mycorrhizal Genomics Consortium"/>
            <person name="Kohler A."/>
            <person name="Kuo A."/>
            <person name="Nagy L.G."/>
            <person name="Floudas D."/>
            <person name="Copeland A."/>
            <person name="Barry K.W."/>
            <person name="Cichocki N."/>
            <person name="Veneault-Fourrey C."/>
            <person name="LaButti K."/>
            <person name="Lindquist E.A."/>
            <person name="Lipzen A."/>
            <person name="Lundell T."/>
            <person name="Morin E."/>
            <person name="Murat C."/>
            <person name="Riley R."/>
            <person name="Ohm R."/>
            <person name="Sun H."/>
            <person name="Tunlid A."/>
            <person name="Henrissat B."/>
            <person name="Grigoriev I.V."/>
            <person name="Hibbett D.S."/>
            <person name="Martin F."/>
        </authorList>
    </citation>
    <scope>NUCLEOTIDE SEQUENCE [LARGE SCALE GENOMIC DNA]</scope>
    <source>
        <strain evidence="4">LaAM-08-1</strain>
    </source>
</reference>
<sequence>MNISFRNHQPRASNLHLARGLSQENSIIVVVCASVGGAILAFFLFRTIRKLHRSANSNPLPPVQPLSHHREQFAQADGRTRTLGSMRLSAYHPSYTPSSGSKVSLISEQHLGNNNPSSPSSPTSDTYEWPGLIVNSERHLPIPTLHDSLDSSSSLGSTKVELSAHTLSPRAGNLSATPLPFRRPRPLSMSSSHNTFVSRTSRHSVQGMPHSRPGQIQIVLPTPLALDPGNTVDGVDRRNVVDKWMLPDDKPIRGS</sequence>
<evidence type="ECO:0000256" key="2">
    <source>
        <dbReference type="SAM" id="Phobius"/>
    </source>
</evidence>
<keyword evidence="2" id="KW-0472">Membrane</keyword>
<gene>
    <name evidence="3" type="ORF">K443DRAFT_676049</name>
</gene>
<dbReference type="Proteomes" id="UP000054477">
    <property type="component" value="Unassembled WGS sequence"/>
</dbReference>
<proteinExistence type="predicted"/>
<name>A0A0C9XH43_9AGAR</name>
<dbReference type="HOGENOM" id="CLU_1042232_0_0_1"/>
<dbReference type="OrthoDB" id="3270653at2759"/>
<feature type="region of interest" description="Disordered" evidence="1">
    <location>
        <begin position="171"/>
        <end position="193"/>
    </location>
</feature>
<keyword evidence="2" id="KW-1133">Transmembrane helix</keyword>
<feature type="transmembrane region" description="Helical" evidence="2">
    <location>
        <begin position="27"/>
        <end position="45"/>
    </location>
</feature>
<evidence type="ECO:0000313" key="3">
    <source>
        <dbReference type="EMBL" id="KIK04291.1"/>
    </source>
</evidence>
<evidence type="ECO:0000256" key="1">
    <source>
        <dbReference type="SAM" id="MobiDB-lite"/>
    </source>
</evidence>
<evidence type="ECO:0000313" key="4">
    <source>
        <dbReference type="Proteomes" id="UP000054477"/>
    </source>
</evidence>
<reference evidence="3 4" key="1">
    <citation type="submission" date="2014-04" db="EMBL/GenBank/DDBJ databases">
        <authorList>
            <consortium name="DOE Joint Genome Institute"/>
            <person name="Kuo A."/>
            <person name="Kohler A."/>
            <person name="Nagy L.G."/>
            <person name="Floudas D."/>
            <person name="Copeland A."/>
            <person name="Barry K.W."/>
            <person name="Cichocki N."/>
            <person name="Veneault-Fourrey C."/>
            <person name="LaButti K."/>
            <person name="Lindquist E.A."/>
            <person name="Lipzen A."/>
            <person name="Lundell T."/>
            <person name="Morin E."/>
            <person name="Murat C."/>
            <person name="Sun H."/>
            <person name="Tunlid A."/>
            <person name="Henrissat B."/>
            <person name="Grigoriev I.V."/>
            <person name="Hibbett D.S."/>
            <person name="Martin F."/>
            <person name="Nordberg H.P."/>
            <person name="Cantor M.N."/>
            <person name="Hua S.X."/>
        </authorList>
    </citation>
    <scope>NUCLEOTIDE SEQUENCE [LARGE SCALE GENOMIC DNA]</scope>
    <source>
        <strain evidence="3 4">LaAM-08-1</strain>
    </source>
</reference>